<dbReference type="Proteomes" id="UP000193986">
    <property type="component" value="Unassembled WGS sequence"/>
</dbReference>
<feature type="compositionally biased region" description="Basic and acidic residues" evidence="3">
    <location>
        <begin position="181"/>
        <end position="193"/>
    </location>
</feature>
<sequence>MASYGTKLSFSFGGPPQAGGGGAPKSNMEMLLAKAKGAKGPSKPLMFGDDDDEDDDPAPTASSSKGSGSGPSKPKMKPVPSRPILEDDGDGAGPSSPAPPTATATATAPPVSRAERRLQSQALAVDSTVFDYDGVYDSLKAAERRMEEIKKAADADKQPKFMHQAIAAAKRRELDRFRAEQKMAQREREKEGEEFNGTEMFVTEAYKRQQEEVERAAEEERKYEEQVRKGQRGSGMSGFYKNMLDDGEEKHQAAVNAASATGNQSSGPSLAIRPPTKRDEQYEPEAEYDPFLAREATTTGPSTSTTKTKDNDNQVEINDDGEVVDKRSLLKAGLNIMKKPKSDIPSLLAKTKSQPLEGPYKSRAVGTAASYTERMERERRRLEMQMKEQEEKKRLEEEQRAKEDEEAARKRREGDDGEAERKRQEAKERFLARKRAREQGGESEAKKAKGDEE</sequence>
<evidence type="ECO:0000256" key="1">
    <source>
        <dbReference type="ARBA" id="ARBA00010126"/>
    </source>
</evidence>
<dbReference type="OrthoDB" id="446635at2759"/>
<feature type="region of interest" description="Disordered" evidence="3">
    <location>
        <begin position="336"/>
        <end position="453"/>
    </location>
</feature>
<comment type="similarity">
    <text evidence="1">Belongs to the NSRP1 family.</text>
</comment>
<feature type="compositionally biased region" description="Basic and acidic residues" evidence="3">
    <location>
        <begin position="419"/>
        <end position="453"/>
    </location>
</feature>
<dbReference type="FunCoup" id="A0A1Y2ARF3">
    <property type="interactions" value="32"/>
</dbReference>
<accession>A0A1Y2ARF3</accession>
<reference evidence="5 6" key="1">
    <citation type="submission" date="2016-07" db="EMBL/GenBank/DDBJ databases">
        <title>Pervasive Adenine N6-methylation of Active Genes in Fungi.</title>
        <authorList>
            <consortium name="DOE Joint Genome Institute"/>
            <person name="Mondo S.J."/>
            <person name="Dannebaum R.O."/>
            <person name="Kuo R.C."/>
            <person name="Labutti K."/>
            <person name="Haridas S."/>
            <person name="Kuo A."/>
            <person name="Salamov A."/>
            <person name="Ahrendt S.R."/>
            <person name="Lipzen A."/>
            <person name="Sullivan W."/>
            <person name="Andreopoulos W.B."/>
            <person name="Clum A."/>
            <person name="Lindquist E."/>
            <person name="Daum C."/>
            <person name="Ramamoorthy G.K."/>
            <person name="Gryganskyi A."/>
            <person name="Culley D."/>
            <person name="Magnuson J.K."/>
            <person name="James T.Y."/>
            <person name="O'Malley M.A."/>
            <person name="Stajich J.E."/>
            <person name="Spatafora J.W."/>
            <person name="Visel A."/>
            <person name="Grigoriev I.V."/>
        </authorList>
    </citation>
    <scope>NUCLEOTIDE SEQUENCE [LARGE SCALE GENOMIC DNA]</scope>
    <source>
        <strain evidence="5 6">68-887.2</strain>
    </source>
</reference>
<dbReference type="AlphaFoldDB" id="A0A1Y2ARF3"/>
<name>A0A1Y2ARF3_9TREE</name>
<organism evidence="5 6">
    <name type="scientific">Naematelia encephala</name>
    <dbReference type="NCBI Taxonomy" id="71784"/>
    <lineage>
        <taxon>Eukaryota</taxon>
        <taxon>Fungi</taxon>
        <taxon>Dikarya</taxon>
        <taxon>Basidiomycota</taxon>
        <taxon>Agaricomycotina</taxon>
        <taxon>Tremellomycetes</taxon>
        <taxon>Tremellales</taxon>
        <taxon>Naemateliaceae</taxon>
        <taxon>Naematelia</taxon>
    </lineage>
</organism>
<evidence type="ECO:0000313" key="5">
    <source>
        <dbReference type="EMBL" id="ORY25158.1"/>
    </source>
</evidence>
<dbReference type="InterPro" id="IPR018612">
    <property type="entry name" value="NSRP1_N"/>
</dbReference>
<feature type="compositionally biased region" description="Low complexity" evidence="3">
    <location>
        <begin position="101"/>
        <end position="110"/>
    </location>
</feature>
<feature type="region of interest" description="Disordered" evidence="3">
    <location>
        <begin position="181"/>
        <end position="203"/>
    </location>
</feature>
<protein>
    <submittedName>
        <fullName evidence="5">Coiled-coil domain-containing protein 55-domain containing protein</fullName>
    </submittedName>
</protein>
<feature type="compositionally biased region" description="Basic and acidic residues" evidence="3">
    <location>
        <begin position="373"/>
        <end position="403"/>
    </location>
</feature>
<feature type="compositionally biased region" description="Low complexity" evidence="3">
    <location>
        <begin position="297"/>
        <end position="306"/>
    </location>
</feature>
<feature type="region of interest" description="Disordered" evidence="3">
    <location>
        <begin position="217"/>
        <end position="320"/>
    </location>
</feature>
<evidence type="ECO:0000259" key="4">
    <source>
        <dbReference type="Pfam" id="PF09745"/>
    </source>
</evidence>
<gene>
    <name evidence="5" type="ORF">BCR39DRAFT_507178</name>
</gene>
<feature type="region of interest" description="Disordered" evidence="3">
    <location>
        <begin position="1"/>
        <end position="117"/>
    </location>
</feature>
<dbReference type="InParanoid" id="A0A1Y2ARF3"/>
<keyword evidence="2" id="KW-0175">Coiled coil</keyword>
<feature type="domain" description="Nuclear speckle splicing regulatory protein 1 N-terminal" evidence="4">
    <location>
        <begin position="117"/>
        <end position="231"/>
    </location>
</feature>
<dbReference type="GO" id="GO:0000381">
    <property type="term" value="P:regulation of alternative mRNA splicing, via spliceosome"/>
    <property type="evidence" value="ECO:0007669"/>
    <property type="project" value="InterPro"/>
</dbReference>
<feature type="compositionally biased region" description="Low complexity" evidence="3">
    <location>
        <begin position="31"/>
        <end position="40"/>
    </location>
</feature>
<evidence type="ECO:0000256" key="3">
    <source>
        <dbReference type="SAM" id="MobiDB-lite"/>
    </source>
</evidence>
<feature type="compositionally biased region" description="Basic and acidic residues" evidence="3">
    <location>
        <begin position="217"/>
        <end position="228"/>
    </location>
</feature>
<comment type="caution">
    <text evidence="5">The sequence shown here is derived from an EMBL/GenBank/DDBJ whole genome shotgun (WGS) entry which is preliminary data.</text>
</comment>
<keyword evidence="6" id="KW-1185">Reference proteome</keyword>
<dbReference type="PANTHER" id="PTHR47845">
    <property type="entry name" value="NUCLEAR SPECKLE SPLICING REGULATORY PROTEIN 1 HOMOLOG"/>
    <property type="match status" value="1"/>
</dbReference>
<evidence type="ECO:0000256" key="2">
    <source>
        <dbReference type="ARBA" id="ARBA00023054"/>
    </source>
</evidence>
<dbReference type="PANTHER" id="PTHR47845:SF1">
    <property type="entry name" value="NUCLEAR SPECKLE SPLICING REGULATORY PROTEIN 1 HOMOLOG"/>
    <property type="match status" value="1"/>
</dbReference>
<dbReference type="Pfam" id="PF09745">
    <property type="entry name" value="NSRP1_N"/>
    <property type="match status" value="1"/>
</dbReference>
<dbReference type="STRING" id="71784.A0A1Y2ARF3"/>
<feature type="compositionally biased region" description="Low complexity" evidence="3">
    <location>
        <begin position="62"/>
        <end position="73"/>
    </location>
</feature>
<proteinExistence type="inferred from homology"/>
<dbReference type="EMBL" id="MCFC01000060">
    <property type="protein sequence ID" value="ORY25158.1"/>
    <property type="molecule type" value="Genomic_DNA"/>
</dbReference>
<dbReference type="InterPro" id="IPR053246">
    <property type="entry name" value="NS_splicing_regulatory_protein"/>
</dbReference>
<evidence type="ECO:0000313" key="6">
    <source>
        <dbReference type="Proteomes" id="UP000193986"/>
    </source>
</evidence>
<feature type="compositionally biased region" description="Polar residues" evidence="3">
    <location>
        <begin position="258"/>
        <end position="268"/>
    </location>
</feature>
<feature type="compositionally biased region" description="Acidic residues" evidence="3">
    <location>
        <begin position="48"/>
        <end position="57"/>
    </location>
</feature>